<comment type="caution">
    <text evidence="3">The sequence shown here is derived from an EMBL/GenBank/DDBJ whole genome shotgun (WGS) entry which is preliminary data.</text>
</comment>
<feature type="compositionally biased region" description="Basic and acidic residues" evidence="2">
    <location>
        <begin position="493"/>
        <end position="518"/>
    </location>
</feature>
<evidence type="ECO:0000313" key="3">
    <source>
        <dbReference type="EMBL" id="KAJ4368862.1"/>
    </source>
</evidence>
<dbReference type="SUPFAM" id="SSF51445">
    <property type="entry name" value="(Trans)glycosidases"/>
    <property type="match status" value="1"/>
</dbReference>
<keyword evidence="4" id="KW-1185">Reference proteome</keyword>
<dbReference type="Pfam" id="PF09447">
    <property type="entry name" value="Cnl2_NKP2"/>
    <property type="match status" value="1"/>
</dbReference>
<sequence>MPSQEAKILGDFLLAPAALRDFVTLRQFTDIFPKSHRANPAVQDLYRELQRLREKDIEVVRRNIAEEVKRSKQLRREYAKERRQLDGATVAGLDIIALQMEEEIFGEGHTRPHSLHTVHASIEEACQSLEAQIEEIEDANRTALVEVQEVVVRPDEQHDDPEGELGGFDKSLLDQFDDTMAAIHHLSKGQMKVIIAPHDAHALRGTNDVPCDAYCKKLDGAFLDFYSSDEMRELYKTRLDVFFKHYPSKNFDGRPWGDLSEIILGVDLQNQPFSGIWPIPSGESWLCDIANHLKFTVGLDKANIAVISGGISGPQKVDGIQNFPDSAFECTAIDVIGIHGYFSKEKDATAGTPWANMFVPGNTLTARAKGKEGKGKLLLVEEWAYVHSDFGLFYKKEAIFDQANALNYRGIPWLYSHLTTLNEGRTARVNPLRSDYTSWAALKEVLKRSYTTRSNFNWNKYLPPPSSGPTTQQPGAGEWNGGKKNQRIPGVPKGHERGPAKVRTEAMKINVPKEKIAETGRPMATS</sequence>
<evidence type="ECO:0000256" key="2">
    <source>
        <dbReference type="SAM" id="MobiDB-lite"/>
    </source>
</evidence>
<name>A0A9W8Y6E4_9PLEO</name>
<dbReference type="InterPro" id="IPR018565">
    <property type="entry name" value="Nkp2/Cnl2"/>
</dbReference>
<protein>
    <recommendedName>
        <fullName evidence="5">Glycoside hydrolase family 5 protein</fullName>
    </recommendedName>
</protein>
<dbReference type="GO" id="GO:0031511">
    <property type="term" value="C:Mis6-Sim4 complex"/>
    <property type="evidence" value="ECO:0007669"/>
    <property type="project" value="TreeGrafter"/>
</dbReference>
<evidence type="ECO:0000313" key="4">
    <source>
        <dbReference type="Proteomes" id="UP001140560"/>
    </source>
</evidence>
<proteinExistence type="predicted"/>
<reference evidence="3" key="1">
    <citation type="submission" date="2022-10" db="EMBL/GenBank/DDBJ databases">
        <title>Tapping the CABI collections for fungal endophytes: first genome assemblies for Collariella, Neodidymelliopsis, Ascochyta clinopodiicola, Didymella pomorum, Didymosphaeria variabile, Neocosmospora piperis and Neocucurbitaria cava.</title>
        <authorList>
            <person name="Hill R."/>
        </authorList>
    </citation>
    <scope>NUCLEOTIDE SEQUENCE</scope>
    <source>
        <strain evidence="3">IMI 356814</strain>
    </source>
</reference>
<gene>
    <name evidence="3" type="ORF">N0V83_005944</name>
</gene>
<dbReference type="OrthoDB" id="428177at2759"/>
<dbReference type="Gene3D" id="3.20.20.80">
    <property type="entry name" value="Glycosidases"/>
    <property type="match status" value="1"/>
</dbReference>
<evidence type="ECO:0000256" key="1">
    <source>
        <dbReference type="SAM" id="Coils"/>
    </source>
</evidence>
<dbReference type="EMBL" id="JAPEUY010000010">
    <property type="protein sequence ID" value="KAJ4368862.1"/>
    <property type="molecule type" value="Genomic_DNA"/>
</dbReference>
<dbReference type="AlphaFoldDB" id="A0A9W8Y6E4"/>
<dbReference type="InterPro" id="IPR017853">
    <property type="entry name" value="GH"/>
</dbReference>
<dbReference type="PANTHER" id="PTHR28064:SF1">
    <property type="entry name" value="INNER KINETOCHORE SUBUNIT NKP2"/>
    <property type="match status" value="1"/>
</dbReference>
<dbReference type="GO" id="GO:0007059">
    <property type="term" value="P:chromosome segregation"/>
    <property type="evidence" value="ECO:0007669"/>
    <property type="project" value="TreeGrafter"/>
</dbReference>
<evidence type="ECO:0008006" key="5">
    <source>
        <dbReference type="Google" id="ProtNLM"/>
    </source>
</evidence>
<feature type="coiled-coil region" evidence="1">
    <location>
        <begin position="119"/>
        <end position="146"/>
    </location>
</feature>
<organism evidence="3 4">
    <name type="scientific">Neocucurbitaria cava</name>
    <dbReference type="NCBI Taxonomy" id="798079"/>
    <lineage>
        <taxon>Eukaryota</taxon>
        <taxon>Fungi</taxon>
        <taxon>Dikarya</taxon>
        <taxon>Ascomycota</taxon>
        <taxon>Pezizomycotina</taxon>
        <taxon>Dothideomycetes</taxon>
        <taxon>Pleosporomycetidae</taxon>
        <taxon>Pleosporales</taxon>
        <taxon>Pleosporineae</taxon>
        <taxon>Cucurbitariaceae</taxon>
        <taxon>Neocucurbitaria</taxon>
    </lineage>
</organism>
<feature type="coiled-coil region" evidence="1">
    <location>
        <begin position="57"/>
        <end position="91"/>
    </location>
</feature>
<accession>A0A9W8Y6E4</accession>
<dbReference type="PANTHER" id="PTHR28064">
    <property type="entry name" value="INNER KINETOCHORE SUBUNIT NKP2"/>
    <property type="match status" value="1"/>
</dbReference>
<dbReference type="Proteomes" id="UP001140560">
    <property type="component" value="Unassembled WGS sequence"/>
</dbReference>
<feature type="region of interest" description="Disordered" evidence="2">
    <location>
        <begin position="460"/>
        <end position="526"/>
    </location>
</feature>
<keyword evidence="1" id="KW-0175">Coiled coil</keyword>